<dbReference type="Proteomes" id="UP000532440">
    <property type="component" value="Unassembled WGS sequence"/>
</dbReference>
<organism evidence="5 6">
    <name type="scientific">Quisquiliibacterium transsilvanicum</name>
    <dbReference type="NCBI Taxonomy" id="1549638"/>
    <lineage>
        <taxon>Bacteria</taxon>
        <taxon>Pseudomonadati</taxon>
        <taxon>Pseudomonadota</taxon>
        <taxon>Betaproteobacteria</taxon>
        <taxon>Burkholderiales</taxon>
        <taxon>Burkholderiaceae</taxon>
        <taxon>Quisquiliibacterium</taxon>
    </lineage>
</organism>
<dbReference type="PANTHER" id="PTHR30055">
    <property type="entry name" value="HTH-TYPE TRANSCRIPTIONAL REGULATOR RUTR"/>
    <property type="match status" value="1"/>
</dbReference>
<keyword evidence="3" id="KW-0804">Transcription</keyword>
<evidence type="ECO:0000256" key="3">
    <source>
        <dbReference type="ARBA" id="ARBA00023163"/>
    </source>
</evidence>
<dbReference type="EMBL" id="JACHGB010000005">
    <property type="protein sequence ID" value="MBB5272734.1"/>
    <property type="molecule type" value="Genomic_DNA"/>
</dbReference>
<evidence type="ECO:0000256" key="2">
    <source>
        <dbReference type="ARBA" id="ARBA00023125"/>
    </source>
</evidence>
<sequence length="221" mass="24454">MRTTRTGEEFATQLFELLKAEGISALSVAQMATRLRCSRRRLYELAPSKEALLHLAARAHFDQMLREGFEAAAREPDPARAIAAYLRVGVTSTVTLSPAFLRDLESSSEGREIFDRYQIARAEGVRRILEDGIRRGVFTAHNQFVATEVLLGASLRLRRSAFLAEAGLTISQAFEEAYALILGGLLAPSRRRKGPATLAPRSEGSRRQGNTEQSPRKLPKS</sequence>
<dbReference type="InterPro" id="IPR050109">
    <property type="entry name" value="HTH-type_TetR-like_transc_reg"/>
</dbReference>
<proteinExistence type="predicted"/>
<keyword evidence="6" id="KW-1185">Reference proteome</keyword>
<dbReference type="GO" id="GO:0000976">
    <property type="term" value="F:transcription cis-regulatory region binding"/>
    <property type="evidence" value="ECO:0007669"/>
    <property type="project" value="TreeGrafter"/>
</dbReference>
<evidence type="ECO:0000256" key="1">
    <source>
        <dbReference type="ARBA" id="ARBA00023015"/>
    </source>
</evidence>
<dbReference type="SUPFAM" id="SSF48498">
    <property type="entry name" value="Tetracyclin repressor-like, C-terminal domain"/>
    <property type="match status" value="1"/>
</dbReference>
<dbReference type="InterPro" id="IPR009057">
    <property type="entry name" value="Homeodomain-like_sf"/>
</dbReference>
<keyword evidence="2" id="KW-0238">DNA-binding</keyword>
<dbReference type="GO" id="GO:0003700">
    <property type="term" value="F:DNA-binding transcription factor activity"/>
    <property type="evidence" value="ECO:0007669"/>
    <property type="project" value="TreeGrafter"/>
</dbReference>
<dbReference type="InterPro" id="IPR036271">
    <property type="entry name" value="Tet_transcr_reg_TetR-rel_C_sf"/>
</dbReference>
<evidence type="ECO:0000313" key="5">
    <source>
        <dbReference type="EMBL" id="MBB5272734.1"/>
    </source>
</evidence>
<dbReference type="AlphaFoldDB" id="A0A7W8HIJ3"/>
<keyword evidence="1" id="KW-0805">Transcription regulation</keyword>
<name>A0A7W8HIJ3_9BURK</name>
<dbReference type="RefSeq" id="WP_183968540.1">
    <property type="nucleotide sequence ID" value="NZ_BAABEW010000012.1"/>
</dbReference>
<reference evidence="5 6" key="1">
    <citation type="submission" date="2020-08" db="EMBL/GenBank/DDBJ databases">
        <title>Genomic Encyclopedia of Type Strains, Phase IV (KMG-IV): sequencing the most valuable type-strain genomes for metagenomic binning, comparative biology and taxonomic classification.</title>
        <authorList>
            <person name="Goeker M."/>
        </authorList>
    </citation>
    <scope>NUCLEOTIDE SEQUENCE [LARGE SCALE GENOMIC DNA]</scope>
    <source>
        <strain evidence="5 6">DSM 29781</strain>
    </source>
</reference>
<feature type="region of interest" description="Disordered" evidence="4">
    <location>
        <begin position="191"/>
        <end position="221"/>
    </location>
</feature>
<dbReference type="Gene3D" id="1.10.10.60">
    <property type="entry name" value="Homeodomain-like"/>
    <property type="match status" value="1"/>
</dbReference>
<accession>A0A7W8HIJ3</accession>
<protein>
    <submittedName>
        <fullName evidence="5">AcrR family transcriptional regulator</fullName>
    </submittedName>
</protein>
<gene>
    <name evidence="5" type="ORF">HNQ70_002757</name>
</gene>
<dbReference type="PANTHER" id="PTHR30055:SF234">
    <property type="entry name" value="HTH-TYPE TRANSCRIPTIONAL REGULATOR BETI"/>
    <property type="match status" value="1"/>
</dbReference>
<dbReference type="Gene3D" id="1.10.357.10">
    <property type="entry name" value="Tetracycline Repressor, domain 2"/>
    <property type="match status" value="1"/>
</dbReference>
<evidence type="ECO:0000313" key="6">
    <source>
        <dbReference type="Proteomes" id="UP000532440"/>
    </source>
</evidence>
<comment type="caution">
    <text evidence="5">The sequence shown here is derived from an EMBL/GenBank/DDBJ whole genome shotgun (WGS) entry which is preliminary data.</text>
</comment>
<evidence type="ECO:0000256" key="4">
    <source>
        <dbReference type="SAM" id="MobiDB-lite"/>
    </source>
</evidence>
<dbReference type="SUPFAM" id="SSF46689">
    <property type="entry name" value="Homeodomain-like"/>
    <property type="match status" value="1"/>
</dbReference>